<reference evidence="8" key="1">
    <citation type="submission" date="2020-05" db="EMBL/GenBank/DDBJ databases">
        <authorList>
            <person name="Chiriac C."/>
            <person name="Salcher M."/>
            <person name="Ghai R."/>
            <person name="Kavagutti S V."/>
        </authorList>
    </citation>
    <scope>NUCLEOTIDE SEQUENCE</scope>
</reference>
<dbReference type="Gene3D" id="1.20.58.110">
    <property type="entry name" value="Ribosomal protein S20"/>
    <property type="match status" value="1"/>
</dbReference>
<evidence type="ECO:0000256" key="3">
    <source>
        <dbReference type="ARBA" id="ARBA00022730"/>
    </source>
</evidence>
<evidence type="ECO:0000256" key="5">
    <source>
        <dbReference type="ARBA" id="ARBA00022980"/>
    </source>
</evidence>
<dbReference type="FunFam" id="1.20.58.110:FF:000001">
    <property type="entry name" value="30S ribosomal protein S20"/>
    <property type="match status" value="1"/>
</dbReference>
<dbReference type="NCBIfam" id="TIGR00029">
    <property type="entry name" value="S20"/>
    <property type="match status" value="1"/>
</dbReference>
<dbReference type="GO" id="GO:0070181">
    <property type="term" value="F:small ribosomal subunit rRNA binding"/>
    <property type="evidence" value="ECO:0007669"/>
    <property type="project" value="TreeGrafter"/>
</dbReference>
<feature type="compositionally biased region" description="Basic and acidic residues" evidence="7">
    <location>
        <begin position="12"/>
        <end position="30"/>
    </location>
</feature>
<dbReference type="GO" id="GO:0006412">
    <property type="term" value="P:translation"/>
    <property type="evidence" value="ECO:0007669"/>
    <property type="project" value="InterPro"/>
</dbReference>
<comment type="function">
    <text evidence="1">Binds directly to 16S ribosomal RNA.</text>
</comment>
<evidence type="ECO:0000256" key="2">
    <source>
        <dbReference type="ARBA" id="ARBA00007634"/>
    </source>
</evidence>
<dbReference type="AlphaFoldDB" id="A0A6J5YDN8"/>
<accession>A0A6J5YDN8</accession>
<evidence type="ECO:0000256" key="6">
    <source>
        <dbReference type="ARBA" id="ARBA00023274"/>
    </source>
</evidence>
<keyword evidence="5" id="KW-0689">Ribosomal protein</keyword>
<dbReference type="EMBL" id="CAEMXZ010000005">
    <property type="protein sequence ID" value="CAB4322487.1"/>
    <property type="molecule type" value="Genomic_DNA"/>
</dbReference>
<dbReference type="HAMAP" id="MF_00500">
    <property type="entry name" value="Ribosomal_bS20"/>
    <property type="match status" value="1"/>
</dbReference>
<protein>
    <submittedName>
        <fullName evidence="8">Unannotated protein</fullName>
    </submittedName>
</protein>
<dbReference type="InterPro" id="IPR002583">
    <property type="entry name" value="Ribosomal_bS20"/>
</dbReference>
<comment type="similarity">
    <text evidence="2">Belongs to the bacterial ribosomal protein bS20 family.</text>
</comment>
<name>A0A6J5YDN8_9ZZZZ</name>
<organism evidence="8">
    <name type="scientific">freshwater metagenome</name>
    <dbReference type="NCBI Taxonomy" id="449393"/>
    <lineage>
        <taxon>unclassified sequences</taxon>
        <taxon>metagenomes</taxon>
        <taxon>ecological metagenomes</taxon>
    </lineage>
</organism>
<keyword evidence="4" id="KW-0694">RNA-binding</keyword>
<dbReference type="SUPFAM" id="SSF46992">
    <property type="entry name" value="Ribosomal protein S20"/>
    <property type="match status" value="1"/>
</dbReference>
<dbReference type="EMBL" id="CAFBNC010000060">
    <property type="protein sequence ID" value="CAB4940137.1"/>
    <property type="molecule type" value="Genomic_DNA"/>
</dbReference>
<dbReference type="GO" id="GO:0003735">
    <property type="term" value="F:structural constituent of ribosome"/>
    <property type="evidence" value="ECO:0007669"/>
    <property type="project" value="InterPro"/>
</dbReference>
<sequence>MANIKSQIKRNRQSEKARLRNKAVRSELRTRTKRAMAATDSGADDAVEVTREAVKRIDTAATKGVIHKNTAARRKSRLMKRLASAQNAE</sequence>
<evidence type="ECO:0000256" key="4">
    <source>
        <dbReference type="ARBA" id="ARBA00022884"/>
    </source>
</evidence>
<dbReference type="Pfam" id="PF01649">
    <property type="entry name" value="Ribosomal_S20p"/>
    <property type="match status" value="1"/>
</dbReference>
<proteinExistence type="inferred from homology"/>
<feature type="region of interest" description="Disordered" evidence="7">
    <location>
        <begin position="1"/>
        <end position="45"/>
    </location>
</feature>
<evidence type="ECO:0000256" key="7">
    <source>
        <dbReference type="SAM" id="MobiDB-lite"/>
    </source>
</evidence>
<dbReference type="GO" id="GO:0005829">
    <property type="term" value="C:cytosol"/>
    <property type="evidence" value="ECO:0007669"/>
    <property type="project" value="TreeGrafter"/>
</dbReference>
<evidence type="ECO:0000313" key="9">
    <source>
        <dbReference type="EMBL" id="CAB4940137.1"/>
    </source>
</evidence>
<keyword evidence="6" id="KW-0687">Ribonucleoprotein</keyword>
<evidence type="ECO:0000256" key="1">
    <source>
        <dbReference type="ARBA" id="ARBA00003134"/>
    </source>
</evidence>
<dbReference type="PANTHER" id="PTHR33398">
    <property type="entry name" value="30S RIBOSOMAL PROTEIN S20"/>
    <property type="match status" value="1"/>
</dbReference>
<gene>
    <name evidence="8" type="ORF">UFOPK1392_00222</name>
    <name evidence="9" type="ORF">UFOPK3733_01242</name>
</gene>
<dbReference type="InterPro" id="IPR036510">
    <property type="entry name" value="Ribosomal_bS20_sf"/>
</dbReference>
<dbReference type="PANTHER" id="PTHR33398:SF1">
    <property type="entry name" value="SMALL RIBOSOMAL SUBUNIT PROTEIN BS20C"/>
    <property type="match status" value="1"/>
</dbReference>
<dbReference type="GO" id="GO:0015935">
    <property type="term" value="C:small ribosomal subunit"/>
    <property type="evidence" value="ECO:0007669"/>
    <property type="project" value="TreeGrafter"/>
</dbReference>
<keyword evidence="3" id="KW-0699">rRNA-binding</keyword>
<evidence type="ECO:0000313" key="8">
    <source>
        <dbReference type="EMBL" id="CAB4322487.1"/>
    </source>
</evidence>